<evidence type="ECO:0000259" key="1">
    <source>
        <dbReference type="Pfam" id="PF00535"/>
    </source>
</evidence>
<dbReference type="AlphaFoldDB" id="F9YAE8"/>
<proteinExistence type="predicted"/>
<keyword evidence="3" id="KW-1185">Reference proteome</keyword>
<dbReference type="InterPro" id="IPR001173">
    <property type="entry name" value="Glyco_trans_2-like"/>
</dbReference>
<sequence>MTQLSIIIPAYNEQAGIAAALAELGDHILTAVPDAEVIVVDDGSTDDTAAIVRADPRIRLLQQENAGHGAALNAGVAAASADVIMVLDADGQVPLAGLGCYARLVIAGELPAVMMRRRNRRDGALRGLLTGGLTLALALKYRRWVPDANVPCKILRRSDWRADAQIPSALTAVRLAEIGAIRPNIVVRKTRKGLGGGALLRTAVQGIKSIYS</sequence>
<dbReference type="RefSeq" id="WP_013383762.1">
    <property type="nucleotide sequence ID" value="NC_017384.1"/>
</dbReference>
<dbReference type="GO" id="GO:0016740">
    <property type="term" value="F:transferase activity"/>
    <property type="evidence" value="ECO:0007669"/>
    <property type="project" value="UniProtKB-KW"/>
</dbReference>
<evidence type="ECO:0000313" key="3">
    <source>
        <dbReference type="Proteomes" id="UP000000692"/>
    </source>
</evidence>
<gene>
    <name evidence="2" type="ordered locus">KVU_0483</name>
</gene>
<reference evidence="2 3" key="1">
    <citation type="journal article" date="2011" name="J. Bacteriol.">
        <title>Complete genome sequence of the industrial strain Ketogulonicigenium vulgare WSH-001.</title>
        <authorList>
            <person name="Liu L."/>
            <person name="Li Y."/>
            <person name="Zhang J."/>
            <person name="Zhou Z."/>
            <person name="Liu J."/>
            <person name="Li X."/>
            <person name="Zhou J."/>
            <person name="Du G."/>
            <person name="Wang L."/>
            <person name="Chen J."/>
        </authorList>
    </citation>
    <scope>NUCLEOTIDE SEQUENCE [LARGE SCALE GENOMIC DNA]</scope>
    <source>
        <strain evidence="2 3">WSH-001</strain>
    </source>
</reference>
<dbReference type="EMBL" id="CP002018">
    <property type="protein sequence ID" value="AEM40321.1"/>
    <property type="molecule type" value="Genomic_DNA"/>
</dbReference>
<dbReference type="PANTHER" id="PTHR48090">
    <property type="entry name" value="UNDECAPRENYL-PHOSPHATE 4-DEOXY-4-FORMAMIDO-L-ARABINOSE TRANSFERASE-RELATED"/>
    <property type="match status" value="1"/>
</dbReference>
<feature type="domain" description="Glycosyltransferase 2-like" evidence="1">
    <location>
        <begin position="5"/>
        <end position="95"/>
    </location>
</feature>
<protein>
    <submittedName>
        <fullName evidence="2">Glycosyl transferase family 2</fullName>
    </submittedName>
</protein>
<evidence type="ECO:0000313" key="2">
    <source>
        <dbReference type="EMBL" id="AEM40321.1"/>
    </source>
</evidence>
<dbReference type="PANTHER" id="PTHR48090:SF7">
    <property type="entry name" value="RFBJ PROTEIN"/>
    <property type="match status" value="1"/>
</dbReference>
<name>F9YAE8_KETVW</name>
<dbReference type="KEGG" id="kvl:KVU_0483"/>
<dbReference type="eggNOG" id="COG0463">
    <property type="taxonomic scope" value="Bacteria"/>
</dbReference>
<dbReference type="Proteomes" id="UP000000692">
    <property type="component" value="Chromosome"/>
</dbReference>
<dbReference type="InterPro" id="IPR029044">
    <property type="entry name" value="Nucleotide-diphossugar_trans"/>
</dbReference>
<dbReference type="HOGENOM" id="CLU_1298404_0_0_5"/>
<dbReference type="SUPFAM" id="SSF53448">
    <property type="entry name" value="Nucleotide-diphospho-sugar transferases"/>
    <property type="match status" value="1"/>
</dbReference>
<dbReference type="InterPro" id="IPR050256">
    <property type="entry name" value="Glycosyltransferase_2"/>
</dbReference>
<dbReference type="Gene3D" id="3.90.550.10">
    <property type="entry name" value="Spore Coat Polysaccharide Biosynthesis Protein SpsA, Chain A"/>
    <property type="match status" value="1"/>
</dbReference>
<organism evidence="2 3">
    <name type="scientific">Ketogulonicigenium vulgare (strain WSH-001)</name>
    <dbReference type="NCBI Taxonomy" id="759362"/>
    <lineage>
        <taxon>Bacteria</taxon>
        <taxon>Pseudomonadati</taxon>
        <taxon>Pseudomonadota</taxon>
        <taxon>Alphaproteobacteria</taxon>
        <taxon>Rhodobacterales</taxon>
        <taxon>Roseobacteraceae</taxon>
        <taxon>Ketogulonicigenium</taxon>
    </lineage>
</organism>
<dbReference type="OrthoDB" id="5291101at2"/>
<accession>F9YAE8</accession>
<dbReference type="Pfam" id="PF00535">
    <property type="entry name" value="Glycos_transf_2"/>
    <property type="match status" value="1"/>
</dbReference>
<keyword evidence="2" id="KW-0808">Transferase</keyword>